<dbReference type="Proteomes" id="UP000028045">
    <property type="component" value="Unassembled WGS sequence"/>
</dbReference>
<dbReference type="SUPFAM" id="SSF117281">
    <property type="entry name" value="Kelch motif"/>
    <property type="match status" value="1"/>
</dbReference>
<keyword evidence="3" id="KW-1185">Reference proteome</keyword>
<reference evidence="2 3" key="1">
    <citation type="journal article" date="2014" name="BMC Genomics">
        <title>Comparative genome sequencing reveals chemotype-specific gene clusters in the toxigenic black mold Stachybotrys.</title>
        <authorList>
            <person name="Semeiks J."/>
            <person name="Borek D."/>
            <person name="Otwinowski Z."/>
            <person name="Grishin N.V."/>
        </authorList>
    </citation>
    <scope>NUCLEOTIDE SEQUENCE [LARGE SCALE GENOMIC DNA]</scope>
    <source>
        <strain evidence="3">CBS 109288 / IBT 7711</strain>
    </source>
</reference>
<evidence type="ECO:0000313" key="3">
    <source>
        <dbReference type="Proteomes" id="UP000028045"/>
    </source>
</evidence>
<dbReference type="OrthoDB" id="45365at2759"/>
<evidence type="ECO:0000256" key="1">
    <source>
        <dbReference type="SAM" id="SignalP"/>
    </source>
</evidence>
<protein>
    <recommendedName>
        <fullName evidence="4">PLD phosphodiesterase domain-containing protein</fullName>
    </recommendedName>
</protein>
<dbReference type="PANTHER" id="PTHR45632">
    <property type="entry name" value="LD33804P"/>
    <property type="match status" value="1"/>
</dbReference>
<dbReference type="HOGENOM" id="CLU_004253_10_0_1"/>
<evidence type="ECO:0008006" key="4">
    <source>
        <dbReference type="Google" id="ProtNLM"/>
    </source>
</evidence>
<dbReference type="InterPro" id="IPR015915">
    <property type="entry name" value="Kelch-typ_b-propeller"/>
</dbReference>
<gene>
    <name evidence="2" type="ORF">S7711_04511</name>
</gene>
<dbReference type="AlphaFoldDB" id="A0A084BA97"/>
<dbReference type="PANTHER" id="PTHR45632:SF24">
    <property type="entry name" value="GALACTOSE OXIDASE"/>
    <property type="match status" value="1"/>
</dbReference>
<dbReference type="EMBL" id="KL647570">
    <property type="protein sequence ID" value="KEY74476.1"/>
    <property type="molecule type" value="Genomic_DNA"/>
</dbReference>
<evidence type="ECO:0000313" key="2">
    <source>
        <dbReference type="EMBL" id="KEY74476.1"/>
    </source>
</evidence>
<dbReference type="Gene3D" id="2.120.10.80">
    <property type="entry name" value="Kelch-type beta propeller"/>
    <property type="match status" value="2"/>
</dbReference>
<dbReference type="Pfam" id="PF24681">
    <property type="entry name" value="Kelch_KLHDC2_KLHL20_DRC7"/>
    <property type="match status" value="1"/>
</dbReference>
<sequence>MHTSQFIRLPALALAATLVAGSGGRGSWQSLALIPIAPRQEHGTVAISSNTIAIVGGIIPSGIVSNGTGFNTTSIVQLYDILDNQWTSGASAPVEVNHPNLAAVDGKIYLLGGLGDTGAAWDGFPDSFVYDSATNNWDSIEPMPIDERRGSAAVGVYNKTIYLAGGLRTLELRIGGIQATMDVVSAFDTASGKWTPVPEIARRIPEGRDHAGGAVVGHHFYVLGGRRDGLASLKDTVFVLDLEDMERGWRTSEGRFPTPRGGLSAATIGHLIYTFGGEGNPAEGSNGVFNETEAFDTRTETWTRLRSMAVPRHGTSAVGVGGRVFIPGGGIVEAGYPVSIMDAFQPC</sequence>
<feature type="signal peptide" evidence="1">
    <location>
        <begin position="1"/>
        <end position="21"/>
    </location>
</feature>
<organism evidence="2 3">
    <name type="scientific">Stachybotrys chartarum (strain CBS 109288 / IBT 7711)</name>
    <name type="common">Toxic black mold</name>
    <name type="synonym">Stilbospora chartarum</name>
    <dbReference type="NCBI Taxonomy" id="1280523"/>
    <lineage>
        <taxon>Eukaryota</taxon>
        <taxon>Fungi</taxon>
        <taxon>Dikarya</taxon>
        <taxon>Ascomycota</taxon>
        <taxon>Pezizomycotina</taxon>
        <taxon>Sordariomycetes</taxon>
        <taxon>Hypocreomycetidae</taxon>
        <taxon>Hypocreales</taxon>
        <taxon>Stachybotryaceae</taxon>
        <taxon>Stachybotrys</taxon>
    </lineage>
</organism>
<accession>A0A084BA97</accession>
<feature type="chain" id="PRO_5001771745" description="PLD phosphodiesterase domain-containing protein" evidence="1">
    <location>
        <begin position="22"/>
        <end position="347"/>
    </location>
</feature>
<dbReference type="InterPro" id="IPR006652">
    <property type="entry name" value="Kelch_1"/>
</dbReference>
<dbReference type="SMART" id="SM00612">
    <property type="entry name" value="Kelch"/>
    <property type="match status" value="4"/>
</dbReference>
<proteinExistence type="predicted"/>
<keyword evidence="1" id="KW-0732">Signal</keyword>
<name>A0A084BA97_STACB</name>